<dbReference type="KEGG" id="apra:G3A50_12705"/>
<dbReference type="NCBIfam" id="NF010557">
    <property type="entry name" value="PRK13952.1"/>
    <property type="match status" value="1"/>
</dbReference>
<comment type="subcellular location">
    <subcellularLocation>
        <location evidence="10">Cell inner membrane</location>
        <topology evidence="10">Multi-pass membrane protein</topology>
    </subcellularLocation>
    <subcellularLocation>
        <location evidence="1">Cell membrane</location>
        <topology evidence="1">Multi-pass membrane protein</topology>
    </subcellularLocation>
</comment>
<feature type="transmembrane region" description="Helical" evidence="10">
    <location>
        <begin position="41"/>
        <end position="60"/>
    </location>
</feature>
<dbReference type="PANTHER" id="PTHR30266:SF2">
    <property type="entry name" value="LARGE-CONDUCTANCE MECHANOSENSITIVE CHANNEL"/>
    <property type="match status" value="1"/>
</dbReference>
<dbReference type="PROSITE" id="PS01327">
    <property type="entry name" value="MSCL"/>
    <property type="match status" value="1"/>
</dbReference>
<dbReference type="PRINTS" id="PR01264">
    <property type="entry name" value="MECHCHANNEL"/>
</dbReference>
<evidence type="ECO:0000256" key="10">
    <source>
        <dbReference type="HAMAP-Rule" id="MF_00115"/>
    </source>
</evidence>
<evidence type="ECO:0000256" key="7">
    <source>
        <dbReference type="ARBA" id="ARBA00023065"/>
    </source>
</evidence>
<proteinExistence type="inferred from homology"/>
<keyword evidence="12" id="KW-1185">Reference proteome</keyword>
<comment type="similarity">
    <text evidence="2 10">Belongs to the MscL family.</text>
</comment>
<dbReference type="Gene3D" id="1.10.1200.120">
    <property type="entry name" value="Large-conductance mechanosensitive channel, MscL, domain 1"/>
    <property type="match status" value="1"/>
</dbReference>
<gene>
    <name evidence="10 11" type="primary">mscL</name>
    <name evidence="11" type="ORF">G3A50_12705</name>
</gene>
<evidence type="ECO:0000313" key="11">
    <source>
        <dbReference type="EMBL" id="QIB34475.1"/>
    </source>
</evidence>
<keyword evidence="10" id="KW-0997">Cell inner membrane</keyword>
<evidence type="ECO:0000313" key="12">
    <source>
        <dbReference type="Proteomes" id="UP000464751"/>
    </source>
</evidence>
<evidence type="ECO:0000256" key="8">
    <source>
        <dbReference type="ARBA" id="ARBA00023136"/>
    </source>
</evidence>
<keyword evidence="9 10" id="KW-0407">Ion channel</keyword>
<keyword evidence="8 10" id="KW-0472">Membrane</keyword>
<evidence type="ECO:0000256" key="5">
    <source>
        <dbReference type="ARBA" id="ARBA00022692"/>
    </source>
</evidence>
<protein>
    <recommendedName>
        <fullName evidence="10">Large-conductance mechanosensitive channel</fullName>
    </recommendedName>
</protein>
<keyword evidence="5 10" id="KW-0812">Transmembrane</keyword>
<evidence type="ECO:0000256" key="2">
    <source>
        <dbReference type="ARBA" id="ARBA00007254"/>
    </source>
</evidence>
<dbReference type="GO" id="GO:0008381">
    <property type="term" value="F:mechanosensitive monoatomic ion channel activity"/>
    <property type="evidence" value="ECO:0007669"/>
    <property type="project" value="UniProtKB-UniRule"/>
</dbReference>
<keyword evidence="6 10" id="KW-1133">Transmembrane helix</keyword>
<evidence type="ECO:0000256" key="1">
    <source>
        <dbReference type="ARBA" id="ARBA00004651"/>
    </source>
</evidence>
<evidence type="ECO:0000256" key="4">
    <source>
        <dbReference type="ARBA" id="ARBA00022475"/>
    </source>
</evidence>
<reference evidence="11 12" key="1">
    <citation type="submission" date="2020-02" db="EMBL/GenBank/DDBJ databases">
        <authorList>
            <person name="Li G."/>
        </authorList>
    </citation>
    <scope>NUCLEOTIDE SEQUENCE [LARGE SCALE GENOMIC DNA]</scope>
    <source>
        <strain evidence="11 12">DSM 102029</strain>
    </source>
</reference>
<dbReference type="HAMAP" id="MF_00115">
    <property type="entry name" value="MscL"/>
    <property type="match status" value="1"/>
</dbReference>
<dbReference type="GO" id="GO:0005886">
    <property type="term" value="C:plasma membrane"/>
    <property type="evidence" value="ECO:0007669"/>
    <property type="project" value="UniProtKB-SubCell"/>
</dbReference>
<feature type="transmembrane region" description="Helical" evidence="10">
    <location>
        <begin position="80"/>
        <end position="104"/>
    </location>
</feature>
<organism evidence="11 12">
    <name type="scientific">Ancylobacter pratisalsi</name>
    <dbReference type="NCBI Taxonomy" id="1745854"/>
    <lineage>
        <taxon>Bacteria</taxon>
        <taxon>Pseudomonadati</taxon>
        <taxon>Pseudomonadota</taxon>
        <taxon>Alphaproteobacteria</taxon>
        <taxon>Hyphomicrobiales</taxon>
        <taxon>Xanthobacteraceae</taxon>
        <taxon>Ancylobacter</taxon>
    </lineage>
</organism>
<dbReference type="InterPro" id="IPR037673">
    <property type="entry name" value="MSC/AndL"/>
</dbReference>
<evidence type="ECO:0000256" key="9">
    <source>
        <dbReference type="ARBA" id="ARBA00023303"/>
    </source>
</evidence>
<name>A0A6P1YMV8_9HYPH</name>
<feature type="transmembrane region" description="Helical" evidence="10">
    <location>
        <begin position="12"/>
        <end position="34"/>
    </location>
</feature>
<dbReference type="SUPFAM" id="SSF81330">
    <property type="entry name" value="Gated mechanosensitive channel"/>
    <property type="match status" value="1"/>
</dbReference>
<dbReference type="Proteomes" id="UP000464751">
    <property type="component" value="Chromosome"/>
</dbReference>
<evidence type="ECO:0000256" key="6">
    <source>
        <dbReference type="ARBA" id="ARBA00022989"/>
    </source>
</evidence>
<dbReference type="PANTHER" id="PTHR30266">
    <property type="entry name" value="MECHANOSENSITIVE CHANNEL MSCL"/>
    <property type="match status" value="1"/>
</dbReference>
<dbReference type="NCBIfam" id="NF001843">
    <property type="entry name" value="PRK00567.1-4"/>
    <property type="match status" value="1"/>
</dbReference>
<dbReference type="Pfam" id="PF01741">
    <property type="entry name" value="MscL"/>
    <property type="match status" value="1"/>
</dbReference>
<accession>A0A6P1YMV8</accession>
<comment type="subunit">
    <text evidence="10">Homopentamer.</text>
</comment>
<keyword evidence="3 10" id="KW-0813">Transport</keyword>
<dbReference type="InterPro" id="IPR036019">
    <property type="entry name" value="MscL_channel"/>
</dbReference>
<dbReference type="AlphaFoldDB" id="A0A6P1YMV8"/>
<keyword evidence="7 10" id="KW-0406">Ion transport</keyword>
<sequence>MNKVLKEFREFAVKGNVMDLAIGVIIGAAFGQIVNSIVTDLFMPVVGAVLGGLDFSNYFIGLSANVTENSLAAAREQGAVFAYGHFLTVVINFLIVAWILFLVVKGVNRLRRQEAAAPPAVPPAPTREELLLTEIRDLLAKKA</sequence>
<keyword evidence="4 10" id="KW-1003">Cell membrane</keyword>
<dbReference type="InterPro" id="IPR001185">
    <property type="entry name" value="MS_channel"/>
</dbReference>
<comment type="function">
    <text evidence="10">Channel that opens in response to stretch forces in the membrane lipid bilayer. May participate in the regulation of osmotic pressure changes within the cell.</text>
</comment>
<dbReference type="EMBL" id="CP048630">
    <property type="protein sequence ID" value="QIB34475.1"/>
    <property type="molecule type" value="Genomic_DNA"/>
</dbReference>
<dbReference type="InterPro" id="IPR019823">
    <property type="entry name" value="Mechanosensitive_channel_CS"/>
</dbReference>
<evidence type="ECO:0000256" key="3">
    <source>
        <dbReference type="ARBA" id="ARBA00022448"/>
    </source>
</evidence>
<dbReference type="NCBIfam" id="TIGR00220">
    <property type="entry name" value="mscL"/>
    <property type="match status" value="1"/>
</dbReference>